<dbReference type="InterPro" id="IPR036318">
    <property type="entry name" value="FAD-bd_PCMH-like_sf"/>
</dbReference>
<feature type="chain" id="PRO_5039209803" evidence="6">
    <location>
        <begin position="23"/>
        <end position="489"/>
    </location>
</feature>
<dbReference type="InterPro" id="IPR012951">
    <property type="entry name" value="BBE"/>
</dbReference>
<evidence type="ECO:0000256" key="3">
    <source>
        <dbReference type="ARBA" id="ARBA00022630"/>
    </source>
</evidence>
<reference evidence="8 9" key="1">
    <citation type="submission" date="2017-06" db="EMBL/GenBank/DDBJ databases">
        <authorList>
            <person name="Kim H.J."/>
            <person name="Triplett B.A."/>
        </authorList>
    </citation>
    <scope>NUCLEOTIDE SEQUENCE [LARGE SCALE GENOMIC DNA]</scope>
    <source>
        <strain evidence="8">FRACA_ARgP5</strain>
    </source>
</reference>
<keyword evidence="3" id="KW-0285">Flavoprotein</keyword>
<organism evidence="8 9">
    <name type="scientific">Frankia canadensis</name>
    <dbReference type="NCBI Taxonomy" id="1836972"/>
    <lineage>
        <taxon>Bacteria</taxon>
        <taxon>Bacillati</taxon>
        <taxon>Actinomycetota</taxon>
        <taxon>Actinomycetes</taxon>
        <taxon>Frankiales</taxon>
        <taxon>Frankiaceae</taxon>
        <taxon>Frankia</taxon>
    </lineage>
</organism>
<keyword evidence="5 8" id="KW-0560">Oxidoreductase</keyword>
<sequence length="489" mass="50199">MDTLLSRRAALKAVGLGTAALAAGVGLDLGTGVAEAATASDALRGALGSTVLLPGDPGYDAERAGFNTLVQQRPKAIVLAESARDVAAAVRVGAGLGWPIAVQATGHGISVPADDALLINMRRLAGVGIDTGRRVARVDGGARWRDVIAASAPAGLLPPAGTTSNVGATGYVTGGGVSIIGRTYGYAADRVRGIDLVTVDGRQRRLSPTQEPDLFWAVRGGMGNFGVVTSFEIDLLAAPTVYGGALTFPAAAAERVFAAYVGWTATVSDRTTSVAAFVRYPDIPTVPPELRGTLALIIRVVHVGAPADADAELAALRALGPVSDTVTAVPVARLDTIYGVPTAPVATISESGLTRDLGDDGVATVLRAVGPAATLPPGFVEIRHLGGAFGRRPASPNAIGHRDARFLVFLSNPLAAPEQAGAVHQAQLAALTGLGPVLTGGRIPTFLGPTDVTPQAVSVAYDQADWTRLRGLKSRYDPNNLFRINHNIR</sequence>
<dbReference type="EC" id="1.5.3.-" evidence="8"/>
<dbReference type="EMBL" id="FZMO01000083">
    <property type="protein sequence ID" value="SNQ47155.1"/>
    <property type="molecule type" value="Genomic_DNA"/>
</dbReference>
<dbReference type="InterPro" id="IPR016166">
    <property type="entry name" value="FAD-bd_PCMH"/>
</dbReference>
<dbReference type="PANTHER" id="PTHR42973">
    <property type="entry name" value="BINDING OXIDOREDUCTASE, PUTATIVE (AFU_ORTHOLOGUE AFUA_1G17690)-RELATED"/>
    <property type="match status" value="1"/>
</dbReference>
<proteinExistence type="inferred from homology"/>
<dbReference type="Proteomes" id="UP000234331">
    <property type="component" value="Unassembled WGS sequence"/>
</dbReference>
<dbReference type="Pfam" id="PF01565">
    <property type="entry name" value="FAD_binding_4"/>
    <property type="match status" value="1"/>
</dbReference>
<keyword evidence="4" id="KW-0274">FAD</keyword>
<gene>
    <name evidence="8" type="primary">mcrA</name>
    <name evidence="8" type="ORF">FRACA_1730002</name>
</gene>
<name>A0A2I2KNB4_9ACTN</name>
<dbReference type="PROSITE" id="PS51318">
    <property type="entry name" value="TAT"/>
    <property type="match status" value="1"/>
</dbReference>
<accession>A0A2I2KNB4</accession>
<dbReference type="GO" id="GO:0016491">
    <property type="term" value="F:oxidoreductase activity"/>
    <property type="evidence" value="ECO:0007669"/>
    <property type="project" value="UniProtKB-KW"/>
</dbReference>
<dbReference type="PROSITE" id="PS00862">
    <property type="entry name" value="OX2_COVAL_FAD"/>
    <property type="match status" value="1"/>
</dbReference>
<dbReference type="RefSeq" id="WP_165818301.1">
    <property type="nucleotide sequence ID" value="NZ_FZMO01000083.1"/>
</dbReference>
<dbReference type="PROSITE" id="PS51387">
    <property type="entry name" value="FAD_PCMH"/>
    <property type="match status" value="1"/>
</dbReference>
<dbReference type="Gene3D" id="3.30.465.10">
    <property type="match status" value="1"/>
</dbReference>
<feature type="signal peptide" evidence="6">
    <location>
        <begin position="1"/>
        <end position="22"/>
    </location>
</feature>
<dbReference type="Gene3D" id="3.40.462.20">
    <property type="match status" value="1"/>
</dbReference>
<evidence type="ECO:0000256" key="4">
    <source>
        <dbReference type="ARBA" id="ARBA00022827"/>
    </source>
</evidence>
<dbReference type="InterPro" id="IPR016169">
    <property type="entry name" value="FAD-bd_PCMH_sub2"/>
</dbReference>
<evidence type="ECO:0000313" key="8">
    <source>
        <dbReference type="EMBL" id="SNQ47155.1"/>
    </source>
</evidence>
<keyword evidence="6" id="KW-0732">Signal</keyword>
<comment type="similarity">
    <text evidence="2">Belongs to the oxygen-dependent FAD-linked oxidoreductase family.</text>
</comment>
<dbReference type="NCBIfam" id="TIGR01409">
    <property type="entry name" value="TAT_signal_seq"/>
    <property type="match status" value="1"/>
</dbReference>
<evidence type="ECO:0000256" key="1">
    <source>
        <dbReference type="ARBA" id="ARBA00001974"/>
    </source>
</evidence>
<dbReference type="Gene3D" id="3.30.43.10">
    <property type="entry name" value="Uridine Diphospho-n-acetylenolpyruvylglucosamine Reductase, domain 2"/>
    <property type="match status" value="1"/>
</dbReference>
<dbReference type="AlphaFoldDB" id="A0A2I2KNB4"/>
<dbReference type="InterPro" id="IPR019546">
    <property type="entry name" value="TAT_signal_bac_arc"/>
</dbReference>
<evidence type="ECO:0000313" key="9">
    <source>
        <dbReference type="Proteomes" id="UP000234331"/>
    </source>
</evidence>
<dbReference type="GO" id="GO:0071949">
    <property type="term" value="F:FAD binding"/>
    <property type="evidence" value="ECO:0007669"/>
    <property type="project" value="InterPro"/>
</dbReference>
<feature type="domain" description="FAD-binding PCMH-type" evidence="7">
    <location>
        <begin position="70"/>
        <end position="238"/>
    </location>
</feature>
<dbReference type="Pfam" id="PF08031">
    <property type="entry name" value="BBE"/>
    <property type="match status" value="1"/>
</dbReference>
<dbReference type="InterPro" id="IPR006311">
    <property type="entry name" value="TAT_signal"/>
</dbReference>
<dbReference type="PANTHER" id="PTHR42973:SF39">
    <property type="entry name" value="FAD-BINDING PCMH-TYPE DOMAIN-CONTAINING PROTEIN"/>
    <property type="match status" value="1"/>
</dbReference>
<evidence type="ECO:0000256" key="6">
    <source>
        <dbReference type="SAM" id="SignalP"/>
    </source>
</evidence>
<dbReference type="InterPro" id="IPR016167">
    <property type="entry name" value="FAD-bd_PCMH_sub1"/>
</dbReference>
<dbReference type="InterPro" id="IPR050416">
    <property type="entry name" value="FAD-linked_Oxidoreductase"/>
</dbReference>
<protein>
    <submittedName>
        <fullName evidence="8">Mitomycin radical oxidase</fullName>
        <ecNumber evidence="8">1.5.3.-</ecNumber>
    </submittedName>
</protein>
<dbReference type="SUPFAM" id="SSF56176">
    <property type="entry name" value="FAD-binding/transporter-associated domain-like"/>
    <property type="match status" value="1"/>
</dbReference>
<keyword evidence="9" id="KW-1185">Reference proteome</keyword>
<comment type="cofactor">
    <cofactor evidence="1">
        <name>FAD</name>
        <dbReference type="ChEBI" id="CHEBI:57692"/>
    </cofactor>
</comment>
<dbReference type="InterPro" id="IPR006094">
    <property type="entry name" value="Oxid_FAD_bind_N"/>
</dbReference>
<evidence type="ECO:0000256" key="2">
    <source>
        <dbReference type="ARBA" id="ARBA00005466"/>
    </source>
</evidence>
<evidence type="ECO:0000259" key="7">
    <source>
        <dbReference type="PROSITE" id="PS51387"/>
    </source>
</evidence>
<dbReference type="InterPro" id="IPR006093">
    <property type="entry name" value="Oxy_OxRdtase_FAD_BS"/>
</dbReference>
<evidence type="ECO:0000256" key="5">
    <source>
        <dbReference type="ARBA" id="ARBA00023002"/>
    </source>
</evidence>